<feature type="region of interest" description="Disordered" evidence="1">
    <location>
        <begin position="1"/>
        <end position="24"/>
    </location>
</feature>
<name>A0ABT4V2V1_9PSEU</name>
<organism evidence="2 3">
    <name type="scientific">Saccharopolyspora oryzae</name>
    <dbReference type="NCBI Taxonomy" id="2997343"/>
    <lineage>
        <taxon>Bacteria</taxon>
        <taxon>Bacillati</taxon>
        <taxon>Actinomycetota</taxon>
        <taxon>Actinomycetes</taxon>
        <taxon>Pseudonocardiales</taxon>
        <taxon>Pseudonocardiaceae</taxon>
        <taxon>Saccharopolyspora</taxon>
    </lineage>
</organism>
<sequence>MCTAGGRHPEVPDPASRDHSLLMTEAEQAETTARLVDLQQRCAELRQFAVPDPAAQRYLDEQADELDDLIAQACDALRNVVTVEERIGHLDFEPSDDV</sequence>
<dbReference type="EMBL" id="JAQGLA010000042">
    <property type="protein sequence ID" value="MDA3628294.1"/>
    <property type="molecule type" value="Genomic_DNA"/>
</dbReference>
<evidence type="ECO:0000313" key="3">
    <source>
        <dbReference type="Proteomes" id="UP001210380"/>
    </source>
</evidence>
<keyword evidence="3" id="KW-1185">Reference proteome</keyword>
<accession>A0ABT4V2V1</accession>
<proteinExistence type="predicted"/>
<reference evidence="2 3" key="1">
    <citation type="submission" date="2022-11" db="EMBL/GenBank/DDBJ databases">
        <title>Draft genome sequence of Saccharopolyspora sp. WRP15-2 isolated from rhizosphere soils of wild rice in Thailand.</title>
        <authorList>
            <person name="Duangmal K."/>
            <person name="Kammanee S."/>
            <person name="Muangham S."/>
        </authorList>
    </citation>
    <scope>NUCLEOTIDE SEQUENCE [LARGE SCALE GENOMIC DNA]</scope>
    <source>
        <strain evidence="2 3">WRP15-2</strain>
    </source>
</reference>
<dbReference type="RefSeq" id="WP_270951100.1">
    <property type="nucleotide sequence ID" value="NZ_JAQGLA010000042.1"/>
</dbReference>
<dbReference type="Proteomes" id="UP001210380">
    <property type="component" value="Unassembled WGS sequence"/>
</dbReference>
<evidence type="ECO:0000256" key="1">
    <source>
        <dbReference type="SAM" id="MobiDB-lite"/>
    </source>
</evidence>
<feature type="compositionally biased region" description="Basic and acidic residues" evidence="1">
    <location>
        <begin position="7"/>
        <end position="20"/>
    </location>
</feature>
<evidence type="ECO:0000313" key="2">
    <source>
        <dbReference type="EMBL" id="MDA3628294.1"/>
    </source>
</evidence>
<gene>
    <name evidence="2" type="ORF">OU415_22865</name>
</gene>
<comment type="caution">
    <text evidence="2">The sequence shown here is derived from an EMBL/GenBank/DDBJ whole genome shotgun (WGS) entry which is preliminary data.</text>
</comment>
<protein>
    <submittedName>
        <fullName evidence="2">Uncharacterized protein</fullName>
    </submittedName>
</protein>